<evidence type="ECO:0000313" key="5">
    <source>
        <dbReference type="Proteomes" id="UP000228508"/>
    </source>
</evidence>
<evidence type="ECO:0000259" key="3">
    <source>
        <dbReference type="Pfam" id="PF10342"/>
    </source>
</evidence>
<comment type="caution">
    <text evidence="4">The sequence shown here is derived from an EMBL/GenBank/DDBJ whole genome shotgun (WGS) entry which is preliminary data.</text>
</comment>
<feature type="coiled-coil region" evidence="2">
    <location>
        <begin position="32"/>
        <end position="59"/>
    </location>
</feature>
<evidence type="ECO:0000256" key="2">
    <source>
        <dbReference type="SAM" id="Coils"/>
    </source>
</evidence>
<accession>A0A2H0TLN0</accession>
<proteinExistence type="predicted"/>
<evidence type="ECO:0000313" key="4">
    <source>
        <dbReference type="EMBL" id="PIR73061.1"/>
    </source>
</evidence>
<sequence length="279" mass="31357">MSIKKIFLASIFLSIFILSFLDNVPTAKAASIEELLAKIAEIQTQILQLQTQLAQLSSLKITTPNKGEIWELGKSYEIRWISAGRDIISDVTLYLYKGGTLHQTIAATSNIGVYIWGIPIDLEAGNDYKIRVVNSSHVSFYDDSDINFEIKSPSLTVVSPNGGEKIEVEKTFQIKWNYDSSLVNNYLQLELWRGDLKYRLINSNISVGAGSYDWKLPVLPIGNDYKIKIFTLYEPIANDFSDANFEIVWTPSVLKNIENQLASISAALSNLLKLLKKIK</sequence>
<protein>
    <recommendedName>
        <fullName evidence="3">Yeast cell wall synthesis Kre9/Knh1-like N-terminal domain-containing protein</fullName>
    </recommendedName>
</protein>
<dbReference type="Proteomes" id="UP000228508">
    <property type="component" value="Unassembled WGS sequence"/>
</dbReference>
<evidence type="ECO:0000256" key="1">
    <source>
        <dbReference type="ARBA" id="ARBA00022729"/>
    </source>
</evidence>
<name>A0A2H0TLN0_9BACT</name>
<keyword evidence="2" id="KW-0175">Coiled coil</keyword>
<dbReference type="AlphaFoldDB" id="A0A2H0TLN0"/>
<organism evidence="4 5">
    <name type="scientific">Candidatus Nealsonbacteria bacterium CG10_big_fil_rev_8_21_14_0_10_36_23</name>
    <dbReference type="NCBI Taxonomy" id="1974709"/>
    <lineage>
        <taxon>Bacteria</taxon>
        <taxon>Candidatus Nealsoniibacteriota</taxon>
    </lineage>
</organism>
<dbReference type="InterPro" id="IPR018466">
    <property type="entry name" value="Kre9/Knh1-like_N"/>
</dbReference>
<feature type="domain" description="Yeast cell wall synthesis Kre9/Knh1-like N-terminal" evidence="3">
    <location>
        <begin position="63"/>
        <end position="137"/>
    </location>
</feature>
<gene>
    <name evidence="4" type="ORF">COV26_00540</name>
</gene>
<dbReference type="EMBL" id="PFCH01000010">
    <property type="protein sequence ID" value="PIR73061.1"/>
    <property type="molecule type" value="Genomic_DNA"/>
</dbReference>
<reference evidence="5" key="1">
    <citation type="submission" date="2017-09" db="EMBL/GenBank/DDBJ databases">
        <title>Depth-based differentiation of microbial function through sediment-hosted aquifers and enrichment of novel symbionts in the deep terrestrial subsurface.</title>
        <authorList>
            <person name="Probst A.J."/>
            <person name="Ladd B."/>
            <person name="Jarett J.K."/>
            <person name="Geller-Mcgrath D.E."/>
            <person name="Sieber C.M.K."/>
            <person name="Emerson J.B."/>
            <person name="Anantharaman K."/>
            <person name="Thomas B.C."/>
            <person name="Malmstrom R."/>
            <person name="Stieglmeier M."/>
            <person name="Klingl A."/>
            <person name="Woyke T."/>
            <person name="Ryan C.M."/>
            <person name="Banfield J.F."/>
        </authorList>
    </citation>
    <scope>NUCLEOTIDE SEQUENCE [LARGE SCALE GENOMIC DNA]</scope>
</reference>
<keyword evidence="1" id="KW-0732">Signal</keyword>
<dbReference type="Pfam" id="PF10342">
    <property type="entry name" value="Kre9_KNH"/>
    <property type="match status" value="1"/>
</dbReference>